<organism evidence="2 3">
    <name type="scientific">Caerostris darwini</name>
    <dbReference type="NCBI Taxonomy" id="1538125"/>
    <lineage>
        <taxon>Eukaryota</taxon>
        <taxon>Metazoa</taxon>
        <taxon>Ecdysozoa</taxon>
        <taxon>Arthropoda</taxon>
        <taxon>Chelicerata</taxon>
        <taxon>Arachnida</taxon>
        <taxon>Araneae</taxon>
        <taxon>Araneomorphae</taxon>
        <taxon>Entelegynae</taxon>
        <taxon>Araneoidea</taxon>
        <taxon>Araneidae</taxon>
        <taxon>Caerostris</taxon>
    </lineage>
</organism>
<sequence length="239" mass="26423">MAYLKHSFTLPSSLRKSKRNKTKTEMKPLSSLPGSPGLSRSETTLYVKTEPDGCSSAFIPVDNIEATLSRRRSTVPDFYGGHPLPEYSSPSDDHSDYGSDSMAHSEVESILTDTGSTSVTLSSSSSTCDTISEVDIKNESSGQSDSLPSPEVNIMSNEWPPYMGNSSMCDYCPVGLCNCSTPQFYRMRLPCCQTMEPLWESSPIEDSSTLGSRKKVVNWYDRKLKRKSCPVLQVSTFFK</sequence>
<feature type="region of interest" description="Disordered" evidence="1">
    <location>
        <begin position="77"/>
        <end position="125"/>
    </location>
</feature>
<feature type="region of interest" description="Disordered" evidence="1">
    <location>
        <begin position="1"/>
        <end position="41"/>
    </location>
</feature>
<feature type="compositionally biased region" description="Low complexity" evidence="1">
    <location>
        <begin position="112"/>
        <end position="125"/>
    </location>
</feature>
<proteinExistence type="predicted"/>
<gene>
    <name evidence="2" type="primary">NAV2</name>
    <name evidence="2" type="ORF">CDAR_6481</name>
</gene>
<feature type="region of interest" description="Disordered" evidence="1">
    <location>
        <begin position="132"/>
        <end position="151"/>
    </location>
</feature>
<evidence type="ECO:0000313" key="3">
    <source>
        <dbReference type="Proteomes" id="UP001054837"/>
    </source>
</evidence>
<feature type="compositionally biased region" description="Basic and acidic residues" evidence="1">
    <location>
        <begin position="91"/>
        <end position="107"/>
    </location>
</feature>
<protein>
    <submittedName>
        <fullName evidence="2">Neuron navigator 2</fullName>
    </submittedName>
</protein>
<reference evidence="2 3" key="1">
    <citation type="submission" date="2021-06" db="EMBL/GenBank/DDBJ databases">
        <title>Caerostris darwini draft genome.</title>
        <authorList>
            <person name="Kono N."/>
            <person name="Arakawa K."/>
        </authorList>
    </citation>
    <scope>NUCLEOTIDE SEQUENCE [LARGE SCALE GENOMIC DNA]</scope>
</reference>
<evidence type="ECO:0000313" key="2">
    <source>
        <dbReference type="EMBL" id="GIY07970.1"/>
    </source>
</evidence>
<comment type="caution">
    <text evidence="2">The sequence shown here is derived from an EMBL/GenBank/DDBJ whole genome shotgun (WGS) entry which is preliminary data.</text>
</comment>
<evidence type="ECO:0000256" key="1">
    <source>
        <dbReference type="SAM" id="MobiDB-lite"/>
    </source>
</evidence>
<feature type="compositionally biased region" description="Low complexity" evidence="1">
    <location>
        <begin position="28"/>
        <end position="39"/>
    </location>
</feature>
<accession>A0AAV4QIT1</accession>
<dbReference type="Proteomes" id="UP001054837">
    <property type="component" value="Unassembled WGS sequence"/>
</dbReference>
<dbReference type="AlphaFoldDB" id="A0AAV4QIT1"/>
<keyword evidence="3" id="KW-1185">Reference proteome</keyword>
<name>A0AAV4QIT1_9ARAC</name>
<dbReference type="EMBL" id="BPLQ01004424">
    <property type="protein sequence ID" value="GIY07970.1"/>
    <property type="molecule type" value="Genomic_DNA"/>
</dbReference>